<reference evidence="1" key="2">
    <citation type="submission" date="2021-04" db="EMBL/GenBank/DDBJ databases">
        <authorList>
            <person name="Gilroy R."/>
        </authorList>
    </citation>
    <scope>NUCLEOTIDE SEQUENCE</scope>
    <source>
        <strain evidence="1">G4-2901</strain>
    </source>
</reference>
<accession>A0A948TBU0</accession>
<dbReference type="AlphaFoldDB" id="A0A948TBU0"/>
<dbReference type="Gene3D" id="1.10.287.1080">
    <property type="entry name" value="MazG-like"/>
    <property type="match status" value="1"/>
</dbReference>
<gene>
    <name evidence="1" type="ORF">H9777_07185</name>
</gene>
<evidence type="ECO:0000313" key="1">
    <source>
        <dbReference type="EMBL" id="MBU3838086.1"/>
    </source>
</evidence>
<dbReference type="EMBL" id="JAHLFW010000063">
    <property type="protein sequence ID" value="MBU3838086.1"/>
    <property type="molecule type" value="Genomic_DNA"/>
</dbReference>
<name>A0A948TBU0_9BACT</name>
<protein>
    <submittedName>
        <fullName evidence="1">Uncharacterized protein</fullName>
    </submittedName>
</protein>
<dbReference type="Proteomes" id="UP000783796">
    <property type="component" value="Unassembled WGS sequence"/>
</dbReference>
<reference evidence="1" key="1">
    <citation type="journal article" date="2021" name="PeerJ">
        <title>Extensive microbial diversity within the chicken gut microbiome revealed by metagenomics and culture.</title>
        <authorList>
            <person name="Gilroy R."/>
            <person name="Ravi A."/>
            <person name="Getino M."/>
            <person name="Pursley I."/>
            <person name="Horton D.L."/>
            <person name="Alikhan N.F."/>
            <person name="Baker D."/>
            <person name="Gharbi K."/>
            <person name="Hall N."/>
            <person name="Watson M."/>
            <person name="Adriaenssens E.M."/>
            <person name="Foster-Nyarko E."/>
            <person name="Jarju S."/>
            <person name="Secka A."/>
            <person name="Antonio M."/>
            <person name="Oren A."/>
            <person name="Chaudhuri R.R."/>
            <person name="La Ragione R."/>
            <person name="Hildebrand F."/>
            <person name="Pallen M.J."/>
        </authorList>
    </citation>
    <scope>NUCLEOTIDE SEQUENCE</scope>
    <source>
        <strain evidence="1">G4-2901</strain>
    </source>
</reference>
<comment type="caution">
    <text evidence="1">The sequence shown here is derived from an EMBL/GenBank/DDBJ whole genome shotgun (WGS) entry which is preliminary data.</text>
</comment>
<proteinExistence type="predicted"/>
<sequence length="193" mass="22909">MTNNININELRDRAYECAKAHGWHDTELSDEHLLWLVITELAEATNAHRCNKRAKTEDYNSRMNYYNTQNLEPDVYNYAFKNQYSFFIKDSFEDELADACIRLLDLAGLRNLDLSYINNMIGQMKTVTDTWTEFCLKTAFMLSHEEQPLQGKILYILGGTIDYSMQNNIDILWYVELKMKYNELRPYKHDKLY</sequence>
<evidence type="ECO:0000313" key="2">
    <source>
        <dbReference type="Proteomes" id="UP000783796"/>
    </source>
</evidence>
<organism evidence="1 2">
    <name type="scientific">Candidatus Phocaeicola faecigallinarum</name>
    <dbReference type="NCBI Taxonomy" id="2838732"/>
    <lineage>
        <taxon>Bacteria</taxon>
        <taxon>Pseudomonadati</taxon>
        <taxon>Bacteroidota</taxon>
        <taxon>Bacteroidia</taxon>
        <taxon>Bacteroidales</taxon>
        <taxon>Bacteroidaceae</taxon>
        <taxon>Phocaeicola</taxon>
    </lineage>
</organism>